<comment type="caution">
    <text evidence="2">The sequence shown here is derived from an EMBL/GenBank/DDBJ whole genome shotgun (WGS) entry which is preliminary data.</text>
</comment>
<feature type="region of interest" description="Disordered" evidence="1">
    <location>
        <begin position="26"/>
        <end position="74"/>
    </location>
</feature>
<evidence type="ECO:0000313" key="2">
    <source>
        <dbReference type="EMBL" id="KAJ5456960.1"/>
    </source>
</evidence>
<evidence type="ECO:0000256" key="1">
    <source>
        <dbReference type="SAM" id="MobiDB-lite"/>
    </source>
</evidence>
<sequence length="74" mass="8366">MSPTTEKNAIKLSFNVQQDIDQSMPTNWSYPAYDPSRGAQLRSAADRANPYRDRLERVDQHDSKNSLASRILAA</sequence>
<evidence type="ECO:0000313" key="3">
    <source>
        <dbReference type="Proteomes" id="UP001147760"/>
    </source>
</evidence>
<dbReference type="EMBL" id="JAPWDO010000009">
    <property type="protein sequence ID" value="KAJ5456960.1"/>
    <property type="molecule type" value="Genomic_DNA"/>
</dbReference>
<dbReference type="Proteomes" id="UP001147760">
    <property type="component" value="Unassembled WGS sequence"/>
</dbReference>
<reference evidence="2" key="2">
    <citation type="journal article" date="2023" name="IMA Fungus">
        <title>Comparative genomic study of the Penicillium genus elucidates a diverse pangenome and 15 lateral gene transfer events.</title>
        <authorList>
            <person name="Petersen C."/>
            <person name="Sorensen T."/>
            <person name="Nielsen M.R."/>
            <person name="Sondergaard T.E."/>
            <person name="Sorensen J.L."/>
            <person name="Fitzpatrick D.A."/>
            <person name="Frisvad J.C."/>
            <person name="Nielsen K.L."/>
        </authorList>
    </citation>
    <scope>NUCLEOTIDE SEQUENCE</scope>
    <source>
        <strain evidence="2">IBT 17660</strain>
    </source>
</reference>
<dbReference type="OrthoDB" id="10349944at2759"/>
<keyword evidence="3" id="KW-1185">Reference proteome</keyword>
<dbReference type="AlphaFoldDB" id="A0A9X0BGF0"/>
<organism evidence="2 3">
    <name type="scientific">Penicillium desertorum</name>
    <dbReference type="NCBI Taxonomy" id="1303715"/>
    <lineage>
        <taxon>Eukaryota</taxon>
        <taxon>Fungi</taxon>
        <taxon>Dikarya</taxon>
        <taxon>Ascomycota</taxon>
        <taxon>Pezizomycotina</taxon>
        <taxon>Eurotiomycetes</taxon>
        <taxon>Eurotiomycetidae</taxon>
        <taxon>Eurotiales</taxon>
        <taxon>Aspergillaceae</taxon>
        <taxon>Penicillium</taxon>
    </lineage>
</organism>
<name>A0A9X0BGF0_9EURO</name>
<accession>A0A9X0BGF0</accession>
<reference evidence="2" key="1">
    <citation type="submission" date="2022-12" db="EMBL/GenBank/DDBJ databases">
        <authorList>
            <person name="Petersen C."/>
        </authorList>
    </citation>
    <scope>NUCLEOTIDE SEQUENCE</scope>
    <source>
        <strain evidence="2">IBT 17660</strain>
    </source>
</reference>
<protein>
    <submittedName>
        <fullName evidence="2">Uncharacterized protein</fullName>
    </submittedName>
</protein>
<feature type="compositionally biased region" description="Basic and acidic residues" evidence="1">
    <location>
        <begin position="49"/>
        <end position="64"/>
    </location>
</feature>
<gene>
    <name evidence="2" type="ORF">N7530_012234</name>
</gene>
<proteinExistence type="predicted"/>